<dbReference type="SUPFAM" id="SSF52317">
    <property type="entry name" value="Class I glutamine amidotransferase-like"/>
    <property type="match status" value="1"/>
</dbReference>
<comment type="caution">
    <text evidence="4">The sequence shown here is derived from an EMBL/GenBank/DDBJ whole genome shotgun (WGS) entry which is preliminary data.</text>
</comment>
<keyword evidence="5" id="KW-1185">Reference proteome</keyword>
<dbReference type="PANTHER" id="PTHR43418:SF4">
    <property type="entry name" value="MULTIFUNCTIONAL TRYPTOPHAN BIOSYNTHESIS PROTEIN"/>
    <property type="match status" value="1"/>
</dbReference>
<dbReference type="InterPro" id="IPR017926">
    <property type="entry name" value="GATASE"/>
</dbReference>
<feature type="domain" description="Glutamine amidotransferase" evidence="3">
    <location>
        <begin position="28"/>
        <end position="209"/>
    </location>
</feature>
<dbReference type="InterPro" id="IPR050472">
    <property type="entry name" value="Anth_synth/Amidotransfase"/>
</dbReference>
<name>A0ABW5IT99_9FLAO</name>
<dbReference type="Proteomes" id="UP001597468">
    <property type="component" value="Unassembled WGS sequence"/>
</dbReference>
<dbReference type="PRINTS" id="PR00099">
    <property type="entry name" value="CPSGATASE"/>
</dbReference>
<dbReference type="RefSeq" id="WP_380747895.1">
    <property type="nucleotide sequence ID" value="NZ_JBHULT010000005.1"/>
</dbReference>
<dbReference type="PANTHER" id="PTHR43418">
    <property type="entry name" value="MULTIFUNCTIONAL TRYPTOPHAN BIOSYNTHESIS PROTEIN-RELATED"/>
    <property type="match status" value="1"/>
</dbReference>
<proteinExistence type="predicted"/>
<feature type="compositionally biased region" description="Polar residues" evidence="2">
    <location>
        <begin position="218"/>
        <end position="229"/>
    </location>
</feature>
<dbReference type="Gene3D" id="3.40.50.880">
    <property type="match status" value="1"/>
</dbReference>
<organism evidence="4 5">
    <name type="scientific">Salinimicrobium flavum</name>
    <dbReference type="NCBI Taxonomy" id="1737065"/>
    <lineage>
        <taxon>Bacteria</taxon>
        <taxon>Pseudomonadati</taxon>
        <taxon>Bacteroidota</taxon>
        <taxon>Flavobacteriia</taxon>
        <taxon>Flavobacteriales</taxon>
        <taxon>Flavobacteriaceae</taxon>
        <taxon>Salinimicrobium</taxon>
    </lineage>
</organism>
<reference evidence="5" key="1">
    <citation type="journal article" date="2019" name="Int. J. Syst. Evol. Microbiol.">
        <title>The Global Catalogue of Microorganisms (GCM) 10K type strain sequencing project: providing services to taxonomists for standard genome sequencing and annotation.</title>
        <authorList>
            <consortium name="The Broad Institute Genomics Platform"/>
            <consortium name="The Broad Institute Genome Sequencing Center for Infectious Disease"/>
            <person name="Wu L."/>
            <person name="Ma J."/>
        </authorList>
    </citation>
    <scope>NUCLEOTIDE SEQUENCE [LARGE SCALE GENOMIC DNA]</scope>
    <source>
        <strain evidence="5">KCTC 42585</strain>
    </source>
</reference>
<dbReference type="InterPro" id="IPR006221">
    <property type="entry name" value="TrpG/PapA_dom"/>
</dbReference>
<evidence type="ECO:0000256" key="1">
    <source>
        <dbReference type="ARBA" id="ARBA00022962"/>
    </source>
</evidence>
<dbReference type="CDD" id="cd01743">
    <property type="entry name" value="GATase1_Anthranilate_Synthase"/>
    <property type="match status" value="1"/>
</dbReference>
<sequence length="229" mass="25771">MEKDQYINKNTLPSGGQGGDESKPLKILVIDNYDSFVYNLVHYLEELDCKVTVKRNNELELEEVENFDKILLSPGPGIPDEAGLLKEIIARYAPTKSIFGVCLGQQAIGEVFGGSIINLQQVYHGVSSRIKLCVSDESLFENLEKEMEVGRYHSWVVARNLPDCLEATSYDENGQIMSLRHRFFDVKGVQFHPESVLTPHGKKILENWVKSPVKSSPEENTTSGIQEKQ</sequence>
<dbReference type="NCBIfam" id="TIGR00566">
    <property type="entry name" value="trpG_papA"/>
    <property type="match status" value="1"/>
</dbReference>
<evidence type="ECO:0000256" key="2">
    <source>
        <dbReference type="SAM" id="MobiDB-lite"/>
    </source>
</evidence>
<dbReference type="EMBL" id="JBHULT010000005">
    <property type="protein sequence ID" value="MFD2516630.1"/>
    <property type="molecule type" value="Genomic_DNA"/>
</dbReference>
<evidence type="ECO:0000259" key="3">
    <source>
        <dbReference type="Pfam" id="PF00117"/>
    </source>
</evidence>
<accession>A0ABW5IT99</accession>
<dbReference type="PROSITE" id="PS51273">
    <property type="entry name" value="GATASE_TYPE_1"/>
    <property type="match status" value="1"/>
</dbReference>
<dbReference type="PRINTS" id="PR00097">
    <property type="entry name" value="ANTSNTHASEII"/>
</dbReference>
<protein>
    <submittedName>
        <fullName evidence="4">Anthranilate synthase component II</fullName>
    </submittedName>
</protein>
<gene>
    <name evidence="4" type="ORF">ACFSTG_01850</name>
</gene>
<feature type="region of interest" description="Disordered" evidence="2">
    <location>
        <begin position="210"/>
        <end position="229"/>
    </location>
</feature>
<evidence type="ECO:0000313" key="4">
    <source>
        <dbReference type="EMBL" id="MFD2516630.1"/>
    </source>
</evidence>
<dbReference type="PRINTS" id="PR00096">
    <property type="entry name" value="GATASE"/>
</dbReference>
<keyword evidence="1" id="KW-0315">Glutamine amidotransferase</keyword>
<evidence type="ECO:0000313" key="5">
    <source>
        <dbReference type="Proteomes" id="UP001597468"/>
    </source>
</evidence>
<dbReference type="InterPro" id="IPR029062">
    <property type="entry name" value="Class_I_gatase-like"/>
</dbReference>
<dbReference type="Pfam" id="PF00117">
    <property type="entry name" value="GATase"/>
    <property type="match status" value="1"/>
</dbReference>